<dbReference type="EMBL" id="JARQWQ010000120">
    <property type="protein sequence ID" value="KAK2549810.1"/>
    <property type="molecule type" value="Genomic_DNA"/>
</dbReference>
<keyword evidence="3" id="KW-0812">Transmembrane</keyword>
<feature type="region of interest" description="Disordered" evidence="2">
    <location>
        <begin position="905"/>
        <end position="952"/>
    </location>
</feature>
<protein>
    <submittedName>
        <fullName evidence="5">Patched domain-containing protein 3</fullName>
    </submittedName>
</protein>
<dbReference type="AlphaFoldDB" id="A0AAD9PVG9"/>
<feature type="transmembrane region" description="Helical" evidence="3">
    <location>
        <begin position="746"/>
        <end position="767"/>
    </location>
</feature>
<evidence type="ECO:0000259" key="4">
    <source>
        <dbReference type="PROSITE" id="PS50156"/>
    </source>
</evidence>
<dbReference type="InterPro" id="IPR053958">
    <property type="entry name" value="HMGCR/SNAP/NPC1-like_SSD"/>
</dbReference>
<feature type="transmembrane region" description="Helical" evidence="3">
    <location>
        <begin position="490"/>
        <end position="508"/>
    </location>
</feature>
<dbReference type="InterPro" id="IPR000731">
    <property type="entry name" value="SSD"/>
</dbReference>
<feature type="transmembrane region" description="Helical" evidence="3">
    <location>
        <begin position="336"/>
        <end position="362"/>
    </location>
</feature>
<comment type="caution">
    <text evidence="5">The sequence shown here is derived from an EMBL/GenBank/DDBJ whole genome shotgun (WGS) entry which is preliminary data.</text>
</comment>
<feature type="transmembrane region" description="Helical" evidence="3">
    <location>
        <begin position="691"/>
        <end position="708"/>
    </location>
</feature>
<dbReference type="Pfam" id="PF12349">
    <property type="entry name" value="Sterol-sensing"/>
    <property type="match status" value="1"/>
</dbReference>
<evidence type="ECO:0000256" key="2">
    <source>
        <dbReference type="SAM" id="MobiDB-lite"/>
    </source>
</evidence>
<feature type="transmembrane region" description="Helical" evidence="3">
    <location>
        <begin position="779"/>
        <end position="803"/>
    </location>
</feature>
<keyword evidence="3" id="KW-1133">Transmembrane helix</keyword>
<feature type="transmembrane region" description="Helical" evidence="3">
    <location>
        <begin position="309"/>
        <end position="330"/>
    </location>
</feature>
<feature type="transmembrane region" description="Helical" evidence="3">
    <location>
        <begin position="714"/>
        <end position="734"/>
    </location>
</feature>
<evidence type="ECO:0000256" key="1">
    <source>
        <dbReference type="ARBA" id="ARBA00005585"/>
    </source>
</evidence>
<evidence type="ECO:0000313" key="6">
    <source>
        <dbReference type="Proteomes" id="UP001249851"/>
    </source>
</evidence>
<name>A0AAD9PVG9_ACRCE</name>
<proteinExistence type="inferred from homology"/>
<sequence>MFRLHNLSCHSIYSTWVSFCIRLHSSLEKLFGTMGEFISNRPSMVIAFVVVLVGICSVGFLWLNPEGRAAELFVPQNSKAVQDLNKANNFFPMKLRQEEVIIAAKDEGNVLEIKYLKEALQVHKAIENLTGYTDICLTRSGHKARSREFCIAINPLEIFDFSEANFVNITAKINAASTCPGIVTMSNGRPSCQNMPKMFGGIKRQKSTGEVLSAQALKITYLVKEPSSDEERDQVEAWEDSFVKKLLSLRDDLSNVTLYISAEKSLDDAIAASSSSDIRFFALTFTVMLQFASFMVGKLFRNPLTGHSLLAFGGTFSVGLGILAGFSLAMMIRTPFISIVGVLPFLVIGIGLDDMFIIVDHLDRQERHLKVPMTVRKVMSETGVTVTMTTLTDLVAFAVSSSSQFPSIAYFCTYAALTISCAFLMIVSVFVALLSFDVRRIKANRRNCLPLCFAPAPKEGQPPWDKPRPQTSNRLLERWGKFLMRPRTKALVLVISLGLLAGGIYATLHIDQEFDRSLLAKDDSYYKAFVKIEHEYFRLPTEASVVLSGNVQYSKLSTQNEVIRLSEIVAENKYFKEDTITWMGSFLKYCRDQNKTCDGECFMGNLKLFLNTSQFSYFKGDIKFDQNENDIEATRIIVFMKSSSSSIYRKDAMLSIREDLSSKSKLPVYVASASFTFLEQYAAIVSETIRNLSIASLIILIVTAPFLVNLSVSLLVFFGFVSLIFELFGMMRLWGVSLNSISMINLVMAIGFAVDYSAHVAHAFVVAPGGSAEKRVIDALTHVGASVLLGGASTLVGIGMTAISKSEIFQIFFKMFFSMIILGLLHGLCILPVHLSIFHRLTTFTLAKDSGALCDGDDDRDSRLKEGNINPGVEVQTELHDNHVEQSSNAIPSKTEELNNAQLKDSSGAEYSVGPSDTHDSHLACSSTSKSPGEECNEEDHNYSPWASDTRM</sequence>
<organism evidence="5 6">
    <name type="scientific">Acropora cervicornis</name>
    <name type="common">Staghorn coral</name>
    <dbReference type="NCBI Taxonomy" id="6130"/>
    <lineage>
        <taxon>Eukaryota</taxon>
        <taxon>Metazoa</taxon>
        <taxon>Cnidaria</taxon>
        <taxon>Anthozoa</taxon>
        <taxon>Hexacorallia</taxon>
        <taxon>Scleractinia</taxon>
        <taxon>Astrocoeniina</taxon>
        <taxon>Acroporidae</taxon>
        <taxon>Acropora</taxon>
    </lineage>
</organism>
<dbReference type="Gene3D" id="1.20.1640.10">
    <property type="entry name" value="Multidrug efflux transporter AcrB transmembrane domain"/>
    <property type="match status" value="2"/>
</dbReference>
<comment type="similarity">
    <text evidence="1">Belongs to the patched family.</text>
</comment>
<evidence type="ECO:0000313" key="5">
    <source>
        <dbReference type="EMBL" id="KAK2549810.1"/>
    </source>
</evidence>
<feature type="transmembrane region" description="Helical" evidence="3">
    <location>
        <begin position="408"/>
        <end position="436"/>
    </location>
</feature>
<evidence type="ECO:0000256" key="3">
    <source>
        <dbReference type="SAM" id="Phobius"/>
    </source>
</evidence>
<feature type="transmembrane region" description="Helical" evidence="3">
    <location>
        <begin position="278"/>
        <end position="297"/>
    </location>
</feature>
<dbReference type="PANTHER" id="PTHR10796">
    <property type="entry name" value="PATCHED-RELATED"/>
    <property type="match status" value="1"/>
</dbReference>
<gene>
    <name evidence="5" type="ORF">P5673_029631</name>
</gene>
<keyword evidence="6" id="KW-1185">Reference proteome</keyword>
<dbReference type="PANTHER" id="PTHR10796:SF92">
    <property type="entry name" value="PATCHED-RELATED, ISOFORM A"/>
    <property type="match status" value="1"/>
</dbReference>
<keyword evidence="3" id="KW-0472">Membrane</keyword>
<feature type="transmembrane region" description="Helical" evidence="3">
    <location>
        <begin position="815"/>
        <end position="835"/>
    </location>
</feature>
<reference evidence="5" key="1">
    <citation type="journal article" date="2023" name="G3 (Bethesda)">
        <title>Whole genome assembly and annotation of the endangered Caribbean coral Acropora cervicornis.</title>
        <authorList>
            <person name="Selwyn J.D."/>
            <person name="Vollmer S.V."/>
        </authorList>
    </citation>
    <scope>NUCLEOTIDE SEQUENCE</scope>
    <source>
        <strain evidence="5">K2</strain>
    </source>
</reference>
<dbReference type="InterPro" id="IPR051697">
    <property type="entry name" value="Patched_domain-protein"/>
</dbReference>
<feature type="transmembrane region" description="Helical" evidence="3">
    <location>
        <begin position="44"/>
        <end position="63"/>
    </location>
</feature>
<dbReference type="PROSITE" id="PS50156">
    <property type="entry name" value="SSD"/>
    <property type="match status" value="1"/>
</dbReference>
<dbReference type="GO" id="GO:0016020">
    <property type="term" value="C:membrane"/>
    <property type="evidence" value="ECO:0007669"/>
    <property type="project" value="TreeGrafter"/>
</dbReference>
<feature type="domain" description="SSD" evidence="4">
    <location>
        <begin position="277"/>
        <end position="436"/>
    </location>
</feature>
<dbReference type="Proteomes" id="UP001249851">
    <property type="component" value="Unassembled WGS sequence"/>
</dbReference>
<reference evidence="5" key="2">
    <citation type="journal article" date="2023" name="Science">
        <title>Genomic signatures of disease resistance in endangered staghorn corals.</title>
        <authorList>
            <person name="Vollmer S.V."/>
            <person name="Selwyn J.D."/>
            <person name="Despard B.A."/>
            <person name="Roesel C.L."/>
        </authorList>
    </citation>
    <scope>NUCLEOTIDE SEQUENCE</scope>
    <source>
        <strain evidence="5">K2</strain>
    </source>
</reference>
<dbReference type="SUPFAM" id="SSF82866">
    <property type="entry name" value="Multidrug efflux transporter AcrB transmembrane domain"/>
    <property type="match status" value="2"/>
</dbReference>
<accession>A0AAD9PVG9</accession>